<gene>
    <name evidence="2" type="ORF">FR943_13575</name>
</gene>
<dbReference type="RefSeq" id="WP_217157824.1">
    <property type="nucleotide sequence ID" value="NZ_VOMB01000016.1"/>
</dbReference>
<evidence type="ECO:0000256" key="1">
    <source>
        <dbReference type="SAM" id="MobiDB-lite"/>
    </source>
</evidence>
<name>A0ABS6KMS9_9MYCO</name>
<evidence type="ECO:0008006" key="4">
    <source>
        <dbReference type="Google" id="ProtNLM"/>
    </source>
</evidence>
<protein>
    <recommendedName>
        <fullName evidence="4">PE-PGRS family protein</fullName>
    </recommendedName>
</protein>
<accession>A0ABS6KMS9</accession>
<keyword evidence="3" id="KW-1185">Reference proteome</keyword>
<dbReference type="Proteomes" id="UP000812982">
    <property type="component" value="Unassembled WGS sequence"/>
</dbReference>
<feature type="compositionally biased region" description="Polar residues" evidence="1">
    <location>
        <begin position="519"/>
        <end position="530"/>
    </location>
</feature>
<feature type="compositionally biased region" description="Gly residues" evidence="1">
    <location>
        <begin position="551"/>
        <end position="562"/>
    </location>
</feature>
<proteinExistence type="predicted"/>
<evidence type="ECO:0000313" key="3">
    <source>
        <dbReference type="Proteomes" id="UP000812982"/>
    </source>
</evidence>
<comment type="caution">
    <text evidence="2">The sequence shown here is derived from an EMBL/GenBank/DDBJ whole genome shotgun (WGS) entry which is preliminary data.</text>
</comment>
<feature type="region of interest" description="Disordered" evidence="1">
    <location>
        <begin position="435"/>
        <end position="562"/>
    </location>
</feature>
<sequence length="562" mass="56962">MELALPHDSGRYRPESPAGATQFSPLYKRMMVAGVAVAGASVIAVTPTAQTAQTLTAIQARAVQLSAFADPFTTLQTALQTSAEHVQYGLNTISTLYPELLQQTLDVAPDAFTELGTALTNAEGWQQVMAKLPEYSAAIQAALDSASNGASEGGDQGGGLSQLPTVLQNVATYLAAGKFSEAYTEVNDWFLWSLGYGGGWEAMKVLHIPGEILKTLGATRLGTVSDALLSEKMLGLYATSVLTPFIGATFQATEILDEVAIAAQAQDWETAASGLVNLPAKVLGAYLNGHVPSFAYGDWPGALTKGGTLETFLFTIPREITWALTNPIPLTTTETQASTADVTSATIAPSDALVTLDVDPATESASAAPTSKLASKLAANLKALAPVAAVTEVATDVVDPADATAVPATTEPVATAPVDEAETVDDTAATALAVKAETSTATKPETATAVKADTTTAAKPEASTAAKPDTATSVTTKSDSSSTASTASTASTDKADTGSAGTKSEGTKARNTKPAKSKSGATGSRGTSATKSGAHKSGSDSHKSGSKSGSKSGGSSGSGSSE</sequence>
<dbReference type="EMBL" id="VOMB01000016">
    <property type="protein sequence ID" value="MBU9764867.1"/>
    <property type="molecule type" value="Genomic_DNA"/>
</dbReference>
<organism evidence="2 3">
    <name type="scientific">[Mycobacterium] fortunisiensis</name>
    <dbReference type="NCBI Taxonomy" id="2600579"/>
    <lineage>
        <taxon>Bacteria</taxon>
        <taxon>Bacillati</taxon>
        <taxon>Actinomycetota</taxon>
        <taxon>Actinomycetes</taxon>
        <taxon>Mycobacteriales</taxon>
        <taxon>Mycobacteriaceae</taxon>
        <taxon>Mycolicibacterium</taxon>
    </lineage>
</organism>
<feature type="compositionally biased region" description="Low complexity" evidence="1">
    <location>
        <begin position="469"/>
        <end position="500"/>
    </location>
</feature>
<evidence type="ECO:0000313" key="2">
    <source>
        <dbReference type="EMBL" id="MBU9764867.1"/>
    </source>
</evidence>
<reference evidence="2 3" key="1">
    <citation type="journal article" date="2021" name="Sci. Rep.">
        <title>Phenotypic and genomic hallmarks of a novel, potentially pathogenic rapidly growing Mycobacterium species related to the Mycobacterium fortuitum complex.</title>
        <authorList>
            <person name="Gharbi R."/>
            <person name="Khanna V."/>
            <person name="Frigui W."/>
            <person name="Mhenni B."/>
            <person name="Brosch R."/>
            <person name="Mardassi H."/>
        </authorList>
    </citation>
    <scope>NUCLEOTIDE SEQUENCE [LARGE SCALE GENOMIC DNA]</scope>
    <source>
        <strain evidence="2 3">TNTM28</strain>
    </source>
</reference>
<feature type="compositionally biased region" description="Low complexity" evidence="1">
    <location>
        <begin position="446"/>
        <end position="458"/>
    </location>
</feature>